<reference evidence="1 2" key="1">
    <citation type="submission" date="2024-07" db="EMBL/GenBank/DDBJ databases">
        <authorList>
            <person name="Li M."/>
        </authorList>
    </citation>
    <scope>NUCLEOTIDE SEQUENCE [LARGE SCALE GENOMIC DNA]</scope>
    <source>
        <strain evidence="1 2">25A3E</strain>
    </source>
</reference>
<evidence type="ECO:0000313" key="2">
    <source>
        <dbReference type="Proteomes" id="UP001560296"/>
    </source>
</evidence>
<dbReference type="Proteomes" id="UP001560296">
    <property type="component" value="Unassembled WGS sequence"/>
</dbReference>
<gene>
    <name evidence="1" type="ORF">AB5S05_10315</name>
</gene>
<sequence>MSSTLAAHIDDHWRPLLGQRELAWELDAICDRSEALAFLRRFENRLCIYSVFARKLYSRYSLVIPPSDHGDITILPDEQAWQSTYGDIPAQAVEPTGAHILPGEALGHSGLYLKVASENRLVASRELPFHEGLQLLLRRCQSRGEPFLPVLIKEELRTFEGRMPSLHLHRIIPARLGRQALLDIDALQAMLAEQLLGLFRRA</sequence>
<organism evidence="1 2">
    <name type="scientific">Pseudomonas zhanjiangensis</name>
    <dbReference type="NCBI Taxonomy" id="3239015"/>
    <lineage>
        <taxon>Bacteria</taxon>
        <taxon>Pseudomonadati</taxon>
        <taxon>Pseudomonadota</taxon>
        <taxon>Gammaproteobacteria</taxon>
        <taxon>Pseudomonadales</taxon>
        <taxon>Pseudomonadaceae</taxon>
        <taxon>Pseudomonas</taxon>
    </lineage>
</organism>
<dbReference type="RefSeq" id="WP_369287423.1">
    <property type="nucleotide sequence ID" value="NZ_JBFTEG010000006.1"/>
</dbReference>
<proteinExistence type="predicted"/>
<keyword evidence="2" id="KW-1185">Reference proteome</keyword>
<comment type="caution">
    <text evidence="1">The sequence shown here is derived from an EMBL/GenBank/DDBJ whole genome shotgun (WGS) entry which is preliminary data.</text>
</comment>
<name>A0ABV3YSZ6_9PSED</name>
<accession>A0ABV3YSZ6</accession>
<evidence type="ECO:0000313" key="1">
    <source>
        <dbReference type="EMBL" id="MEX6502456.1"/>
    </source>
</evidence>
<protein>
    <submittedName>
        <fullName evidence="1">Uncharacterized protein</fullName>
    </submittedName>
</protein>
<dbReference type="EMBL" id="JBFTEG010000006">
    <property type="protein sequence ID" value="MEX6502456.1"/>
    <property type="molecule type" value="Genomic_DNA"/>
</dbReference>